<comment type="caution">
    <text evidence="2">The sequence shown here is derived from an EMBL/GenBank/DDBJ whole genome shotgun (WGS) entry which is preliminary data.</text>
</comment>
<feature type="transmembrane region" description="Helical" evidence="1">
    <location>
        <begin position="92"/>
        <end position="116"/>
    </location>
</feature>
<evidence type="ECO:0000256" key="1">
    <source>
        <dbReference type="SAM" id="Phobius"/>
    </source>
</evidence>
<protein>
    <submittedName>
        <fullName evidence="2">Uncharacterized protein</fullName>
    </submittedName>
</protein>
<name>A0AAP6ML34_9GAMM</name>
<keyword evidence="3" id="KW-1185">Reference proteome</keyword>
<dbReference type="AlphaFoldDB" id="A0AAP6ML34"/>
<accession>A0AAP6ML34</accession>
<evidence type="ECO:0000313" key="2">
    <source>
        <dbReference type="EMBL" id="MEA5446818.1"/>
    </source>
</evidence>
<gene>
    <name evidence="2" type="ORF">VCB98_13405</name>
</gene>
<keyword evidence="1" id="KW-1133">Transmembrane helix</keyword>
<reference evidence="2 3" key="1">
    <citation type="submission" date="2023-12" db="EMBL/GenBank/DDBJ databases">
        <title>Whole-genome sequencing of halo(alkali)philic microorganisms from hypersaline lakes.</title>
        <authorList>
            <person name="Sorokin D.Y."/>
            <person name="Merkel A.Y."/>
            <person name="Messina E."/>
            <person name="Yakimov M."/>
        </authorList>
    </citation>
    <scope>NUCLEOTIDE SEQUENCE [LARGE SCALE GENOMIC DNA]</scope>
    <source>
        <strain evidence="2 3">AB-CW1</strain>
    </source>
</reference>
<keyword evidence="1" id="KW-0472">Membrane</keyword>
<sequence length="121" mass="14270">MDPVMRLLATFFFLFLIGGGVTVLYWNWLLSQFFQKLKTEMPETFQAMGRPGIVTVESPTQMWAQLRFILKREYQADGSFTLTQLGDRLYRLFWIFLMVIGLMIFSFLLLVLYSFLLEMQG</sequence>
<dbReference type="EMBL" id="JAYGII010000062">
    <property type="protein sequence ID" value="MEA5446818.1"/>
    <property type="molecule type" value="Genomic_DNA"/>
</dbReference>
<dbReference type="RefSeq" id="WP_346053373.1">
    <property type="nucleotide sequence ID" value="NZ_JAYGII010000062.1"/>
</dbReference>
<evidence type="ECO:0000313" key="3">
    <source>
        <dbReference type="Proteomes" id="UP001302316"/>
    </source>
</evidence>
<organism evidence="2 3">
    <name type="scientific">Natronospira elongata</name>
    <dbReference type="NCBI Taxonomy" id="3110268"/>
    <lineage>
        <taxon>Bacteria</taxon>
        <taxon>Pseudomonadati</taxon>
        <taxon>Pseudomonadota</taxon>
        <taxon>Gammaproteobacteria</taxon>
        <taxon>Natronospirales</taxon>
        <taxon>Natronospiraceae</taxon>
        <taxon>Natronospira</taxon>
    </lineage>
</organism>
<proteinExistence type="predicted"/>
<dbReference type="Proteomes" id="UP001302316">
    <property type="component" value="Unassembled WGS sequence"/>
</dbReference>
<feature type="transmembrane region" description="Helical" evidence="1">
    <location>
        <begin position="7"/>
        <end position="28"/>
    </location>
</feature>
<keyword evidence="1" id="KW-0812">Transmembrane</keyword>